<organism evidence="1 2">
    <name type="scientific">Paraburkholderia elongata</name>
    <dbReference type="NCBI Taxonomy" id="2675747"/>
    <lineage>
        <taxon>Bacteria</taxon>
        <taxon>Pseudomonadati</taxon>
        <taxon>Pseudomonadota</taxon>
        <taxon>Betaproteobacteria</taxon>
        <taxon>Burkholderiales</taxon>
        <taxon>Burkholderiaceae</taxon>
        <taxon>Paraburkholderia</taxon>
    </lineage>
</organism>
<proteinExistence type="predicted"/>
<dbReference type="Proteomes" id="UP000655523">
    <property type="component" value="Unassembled WGS sequence"/>
</dbReference>
<evidence type="ECO:0000313" key="2">
    <source>
        <dbReference type="Proteomes" id="UP000655523"/>
    </source>
</evidence>
<evidence type="ECO:0000313" key="1">
    <source>
        <dbReference type="EMBL" id="NPT59720.1"/>
    </source>
</evidence>
<accession>A0A972NY57</accession>
<name>A0A972NY57_9BURK</name>
<protein>
    <submittedName>
        <fullName evidence="1">Uncharacterized protein</fullName>
    </submittedName>
</protein>
<keyword evidence="2" id="KW-1185">Reference proteome</keyword>
<gene>
    <name evidence="1" type="ORF">GNZ13_35490</name>
</gene>
<dbReference type="AlphaFoldDB" id="A0A972NY57"/>
<dbReference type="EMBL" id="WOEZ01000196">
    <property type="protein sequence ID" value="NPT59720.1"/>
    <property type="molecule type" value="Genomic_DNA"/>
</dbReference>
<reference evidence="1 2" key="1">
    <citation type="submission" date="2019-11" db="EMBL/GenBank/DDBJ databases">
        <title>Metabolism of dissolved organic matter in forest soils.</title>
        <authorList>
            <person name="Cyle K.T."/>
            <person name="Wilhelm R.C."/>
            <person name="Martinez C.E."/>
        </authorList>
    </citation>
    <scope>NUCLEOTIDE SEQUENCE [LARGE SCALE GENOMIC DNA]</scope>
    <source>
        <strain evidence="1 2">5N</strain>
    </source>
</reference>
<comment type="caution">
    <text evidence="1">The sequence shown here is derived from an EMBL/GenBank/DDBJ whole genome shotgun (WGS) entry which is preliminary data.</text>
</comment>
<sequence length="126" mass="13482">MTNTQDGVQSILDRALATLQNGTDIAISSETVISLCREIQALRSSGARSTVRTDDIPLGAIAAFHEVNPLAMNEPYDWPDSTLLRVRNALAAAVNVMLAGTQDEPPLKEGPLLLAMAARNARKNAE</sequence>
<dbReference type="RefSeq" id="WP_216675157.1">
    <property type="nucleotide sequence ID" value="NZ_WOEZ01000196.1"/>
</dbReference>